<dbReference type="SUPFAM" id="SSF48452">
    <property type="entry name" value="TPR-like"/>
    <property type="match status" value="2"/>
</dbReference>
<dbReference type="GO" id="GO:0003677">
    <property type="term" value="F:DNA binding"/>
    <property type="evidence" value="ECO:0007669"/>
    <property type="project" value="InterPro"/>
</dbReference>
<protein>
    <submittedName>
        <fullName evidence="3">Transcriptional regulator, contains XRE-family HTH domain</fullName>
    </submittedName>
</protein>
<evidence type="ECO:0000259" key="1">
    <source>
        <dbReference type="PROSITE" id="PS50943"/>
    </source>
</evidence>
<dbReference type="PROSITE" id="PS50943">
    <property type="entry name" value="HTH_CROC1"/>
    <property type="match status" value="1"/>
</dbReference>
<dbReference type="EMBL" id="PJBV01000035">
    <property type="protein sequence ID" value="PKH37699.1"/>
    <property type="molecule type" value="Genomic_DNA"/>
</dbReference>
<reference evidence="4" key="1">
    <citation type="submission" date="2016-10" db="EMBL/GenBank/DDBJ databases">
        <authorList>
            <person name="Varghese N."/>
            <person name="Submissions S."/>
        </authorList>
    </citation>
    <scope>NUCLEOTIDE SEQUENCE [LARGE SCALE GENOMIC DNA]</scope>
    <source>
        <strain evidence="4">CGMCC 1.10697</strain>
    </source>
</reference>
<dbReference type="InterPro" id="IPR001387">
    <property type="entry name" value="Cro/C1-type_HTH"/>
</dbReference>
<proteinExistence type="predicted"/>
<evidence type="ECO:0000313" key="5">
    <source>
        <dbReference type="Proteomes" id="UP000233565"/>
    </source>
</evidence>
<keyword evidence="5" id="KW-1185">Reference proteome</keyword>
<dbReference type="Pfam" id="PF13560">
    <property type="entry name" value="HTH_31"/>
    <property type="match status" value="1"/>
</dbReference>
<name>A0A1I0W533_9ACTN</name>
<dbReference type="InterPro" id="IPR010982">
    <property type="entry name" value="Lambda_DNA-bd_dom_sf"/>
</dbReference>
<feature type="domain" description="HTH cro/C1-type" evidence="1">
    <location>
        <begin position="34"/>
        <end position="87"/>
    </location>
</feature>
<reference evidence="2 5" key="3">
    <citation type="submission" date="2017-12" db="EMBL/GenBank/DDBJ databases">
        <title>Pharmacopeia of the Arctic Ocean.</title>
        <authorList>
            <person name="Collins E."/>
            <person name="Ducluzeau A.-L."/>
        </authorList>
    </citation>
    <scope>NUCLEOTIDE SEQUENCE [LARGE SCALE GENOMIC DNA]</scope>
    <source>
        <strain evidence="2 5">DSM 23325</strain>
    </source>
</reference>
<sequence length="465" mass="49876">MDTTLANVQQNGRMDSRQAELLAQSDREALGRRLRAARQARGLTQGEVAQDVMSVAYLSRIEGGHRRPTAAALEALALKLDASLEALLGQAERREVDEIRLALDYAELSLESGQPEDAEKHLQTALDHPATARMDGLRDRARLLHARALEATHQDDDAVLELEALIDDRAVDGLTRIKAGIALSRIFRETGDLGRAIECGERVMADVEGAGLEACDEAVQLAVTVAAAHFERGDTAHAVRLCRKAITRAESLGSSNARASAYWNASVMQANRGDVTAAVPLAERALALLSEGQDTRNLARLRTEVGRLHLELDPPDLVEARHNLEQAAAEMEWSSATPVDRAWTLLGLARVAFLAGDLPESRDLIALVQTTADGHAPLAESEALTLEGRTYAAEGDAGLAAEAYQRAVLRLSAIGADQSAAQQWFDLADLLDGVGLTEAALDAYRRAAASAGLRARVASTTFARS</sequence>
<dbReference type="SUPFAM" id="SSF47413">
    <property type="entry name" value="lambda repressor-like DNA-binding domains"/>
    <property type="match status" value="1"/>
</dbReference>
<gene>
    <name evidence="2" type="ORF">CXG46_19970</name>
    <name evidence="3" type="ORF">SAMN05192575_101719</name>
</gene>
<dbReference type="AlphaFoldDB" id="A0A1I0W533"/>
<reference evidence="3" key="2">
    <citation type="submission" date="2016-10" db="EMBL/GenBank/DDBJ databases">
        <authorList>
            <person name="de Groot N.N."/>
        </authorList>
    </citation>
    <scope>NUCLEOTIDE SEQUENCE [LARGE SCALE GENOMIC DNA]</scope>
    <source>
        <strain evidence="3">CGMCC 1.10697</strain>
    </source>
</reference>
<dbReference type="EMBL" id="FOKC01000001">
    <property type="protein sequence ID" value="SFA83875.1"/>
    <property type="molecule type" value="Genomic_DNA"/>
</dbReference>
<evidence type="ECO:0000313" key="4">
    <source>
        <dbReference type="Proteomes" id="UP000199113"/>
    </source>
</evidence>
<dbReference type="OrthoDB" id="3675359at2"/>
<dbReference type="Proteomes" id="UP000233565">
    <property type="component" value="Unassembled WGS sequence"/>
</dbReference>
<dbReference type="InterPro" id="IPR011990">
    <property type="entry name" value="TPR-like_helical_dom_sf"/>
</dbReference>
<dbReference type="Proteomes" id="UP000199113">
    <property type="component" value="Unassembled WGS sequence"/>
</dbReference>
<organism evidence="3 4">
    <name type="scientific">Nocardioides alpinus</name>
    <dbReference type="NCBI Taxonomy" id="748909"/>
    <lineage>
        <taxon>Bacteria</taxon>
        <taxon>Bacillati</taxon>
        <taxon>Actinomycetota</taxon>
        <taxon>Actinomycetes</taxon>
        <taxon>Propionibacteriales</taxon>
        <taxon>Nocardioidaceae</taxon>
        <taxon>Nocardioides</taxon>
    </lineage>
</organism>
<evidence type="ECO:0000313" key="3">
    <source>
        <dbReference type="EMBL" id="SFA83875.1"/>
    </source>
</evidence>
<accession>A0A1I0W533</accession>
<dbReference type="STRING" id="748909.SAMN05192575_101719"/>
<dbReference type="Gene3D" id="1.25.40.10">
    <property type="entry name" value="Tetratricopeptide repeat domain"/>
    <property type="match status" value="2"/>
</dbReference>
<dbReference type="SMART" id="SM00530">
    <property type="entry name" value="HTH_XRE"/>
    <property type="match status" value="1"/>
</dbReference>
<evidence type="ECO:0000313" key="2">
    <source>
        <dbReference type="EMBL" id="PKH37699.1"/>
    </source>
</evidence>
<dbReference type="Gene3D" id="1.10.260.40">
    <property type="entry name" value="lambda repressor-like DNA-binding domains"/>
    <property type="match status" value="1"/>
</dbReference>